<dbReference type="EMBL" id="JAANNP010000048">
    <property type="protein sequence ID" value="NHC15710.1"/>
    <property type="molecule type" value="Genomic_DNA"/>
</dbReference>
<dbReference type="Pfam" id="PF02554">
    <property type="entry name" value="CstA"/>
    <property type="match status" value="1"/>
</dbReference>
<keyword evidence="11" id="KW-1185">Reference proteome</keyword>
<evidence type="ECO:0000259" key="9">
    <source>
        <dbReference type="Pfam" id="PF02554"/>
    </source>
</evidence>
<dbReference type="RefSeq" id="WP_331273091.1">
    <property type="nucleotide sequence ID" value="NZ_JAANNP010000048.1"/>
</dbReference>
<evidence type="ECO:0000256" key="3">
    <source>
        <dbReference type="ARBA" id="ARBA00022448"/>
    </source>
</evidence>
<feature type="transmembrane region" description="Helical" evidence="8">
    <location>
        <begin position="91"/>
        <end position="112"/>
    </location>
</feature>
<organism evidence="10 11">
    <name type="scientific">Motilibacter deserti</name>
    <dbReference type="NCBI Taxonomy" id="2714956"/>
    <lineage>
        <taxon>Bacteria</taxon>
        <taxon>Bacillati</taxon>
        <taxon>Actinomycetota</taxon>
        <taxon>Actinomycetes</taxon>
        <taxon>Motilibacterales</taxon>
        <taxon>Motilibacteraceae</taxon>
        <taxon>Motilibacter</taxon>
    </lineage>
</organism>
<evidence type="ECO:0000256" key="6">
    <source>
        <dbReference type="ARBA" id="ARBA00022989"/>
    </source>
</evidence>
<feature type="transmembrane region" description="Helical" evidence="8">
    <location>
        <begin position="21"/>
        <end position="41"/>
    </location>
</feature>
<sequence>LAAIALTLVTVLLIKHGKRRYAWVTAVPLVWDLVVTMTASYQKVFSDNPVLGYFAQRDRYQDAHDAGELLAPAKTPEQMEQVITNSTLNGVLQALFALLVLVVVANAVFVIARALRTRGPIATTEEAYAPSSLVAPAGLFATAEEKRLLAEQDRLADAGVR</sequence>
<evidence type="ECO:0000256" key="7">
    <source>
        <dbReference type="ARBA" id="ARBA00023136"/>
    </source>
</evidence>
<comment type="caution">
    <text evidence="10">The sequence shown here is derived from an EMBL/GenBank/DDBJ whole genome shotgun (WGS) entry which is preliminary data.</text>
</comment>
<keyword evidence="6 8" id="KW-1133">Transmembrane helix</keyword>
<dbReference type="PANTHER" id="PTHR30252:SF3">
    <property type="entry name" value="PYRUVATE_PROTON SYMPORTER BTST"/>
    <property type="match status" value="1"/>
</dbReference>
<gene>
    <name evidence="10" type="ORF">G9H71_18160</name>
</gene>
<evidence type="ECO:0000256" key="5">
    <source>
        <dbReference type="ARBA" id="ARBA00022692"/>
    </source>
</evidence>
<evidence type="ECO:0000313" key="10">
    <source>
        <dbReference type="EMBL" id="NHC15710.1"/>
    </source>
</evidence>
<keyword evidence="4" id="KW-1003">Cell membrane</keyword>
<keyword evidence="5 8" id="KW-0812">Transmembrane</keyword>
<keyword evidence="7 8" id="KW-0472">Membrane</keyword>
<reference evidence="10 11" key="1">
    <citation type="submission" date="2020-03" db="EMBL/GenBank/DDBJ databases">
        <title>Two novel Motilibacter sp.</title>
        <authorList>
            <person name="Liu S."/>
        </authorList>
    </citation>
    <scope>NUCLEOTIDE SEQUENCE [LARGE SCALE GENOMIC DNA]</scope>
    <source>
        <strain evidence="10 11">E257</strain>
    </source>
</reference>
<evidence type="ECO:0000256" key="2">
    <source>
        <dbReference type="ARBA" id="ARBA00007755"/>
    </source>
</evidence>
<protein>
    <submittedName>
        <fullName evidence="10">Carbon starvation protein A</fullName>
    </submittedName>
</protein>
<evidence type="ECO:0000256" key="1">
    <source>
        <dbReference type="ARBA" id="ARBA00004651"/>
    </source>
</evidence>
<dbReference type="PANTHER" id="PTHR30252">
    <property type="entry name" value="INNER MEMBRANE PEPTIDE TRANSPORTER"/>
    <property type="match status" value="1"/>
</dbReference>
<feature type="non-terminal residue" evidence="10">
    <location>
        <position position="1"/>
    </location>
</feature>
<evidence type="ECO:0000313" key="11">
    <source>
        <dbReference type="Proteomes" id="UP000800981"/>
    </source>
</evidence>
<dbReference type="InterPro" id="IPR051605">
    <property type="entry name" value="CstA"/>
</dbReference>
<dbReference type="InterPro" id="IPR003706">
    <property type="entry name" value="CstA_N"/>
</dbReference>
<evidence type="ECO:0000256" key="4">
    <source>
        <dbReference type="ARBA" id="ARBA00022475"/>
    </source>
</evidence>
<comment type="similarity">
    <text evidence="2">Belongs to the peptide transporter carbon starvation (CstA) (TC 2.A.114) family.</text>
</comment>
<keyword evidence="3" id="KW-0813">Transport</keyword>
<accession>A0ABX0H1L9</accession>
<feature type="domain" description="CstA N-terminal" evidence="9">
    <location>
        <begin position="1"/>
        <end position="39"/>
    </location>
</feature>
<name>A0ABX0H1L9_9ACTN</name>
<evidence type="ECO:0000256" key="8">
    <source>
        <dbReference type="SAM" id="Phobius"/>
    </source>
</evidence>
<proteinExistence type="inferred from homology"/>
<dbReference type="Proteomes" id="UP000800981">
    <property type="component" value="Unassembled WGS sequence"/>
</dbReference>
<comment type="subcellular location">
    <subcellularLocation>
        <location evidence="1">Cell membrane</location>
        <topology evidence="1">Multi-pass membrane protein</topology>
    </subcellularLocation>
</comment>